<feature type="region of interest" description="Disordered" evidence="1">
    <location>
        <begin position="595"/>
        <end position="614"/>
    </location>
</feature>
<dbReference type="InterPro" id="IPR008757">
    <property type="entry name" value="Peptidase_M6-like_domain"/>
</dbReference>
<sequence length="700" mass="77671">MLLPTLIILGSACLQVANSIVASPNPFELFDDDGTFLGYMTVRGGDVNHWVEDKDGYSLCGVDGTTHVNDRHLITAQPKEGRREHARVHHGEKVVRSSHNTTGTGSNDTHFYYCAQTEDGNVVPNTDFPVIFTDPNQISNHTLPPHIHRTEAKAVEECGDFCKDEVTKGAGSKRRLEASPIATTGYLPNLVVTFRFADHGMRKLPTTKHLEALMNTRKALPGIAPTKGVKQVFLDNSNGQFEIHSTVTNWVTLDDKYTEAYCADNVGGLGYVLHECLHNALSKVDPTVNFTDFDPNGDGYIDSIAFLHSGYGAEHTDNMNWIWSHKWKLYKKENGERVKMEWTSGEGIKVHAFHISPALWGYYGNEIGRVGVIAHETAHFLGLVDLYDNEIGAGIGYWSLMANAWGFDRSQKYPPFLDPFSKGQLGWATFTELMEPQNGVVVTPSYGTHDYYTILKGFPVGEYLIIENRQREGYDKLISETGLLIWHIDTLKDNNREEGYPGQPGWPKNNKHYMVALLGADGTYHLEKGLNPGDAGDVFHEGGVTSLDSSVDNFPNTASYQNGTLLETGIIIKNIRSDGENMVFDICFDNTCASDEEEDNSVDESEGVLASSDEDEDNWIVDEDGWILTSSDEEEDNIASSGSSGTSTGCELVSGWRDRYTDNCAWYEENDTKGCRNEGMVKGTDGIRAWDACCHCNTEN</sequence>
<dbReference type="PANTHER" id="PTHR41775">
    <property type="entry name" value="SECRETED PROTEIN-RELATED"/>
    <property type="match status" value="1"/>
</dbReference>
<feature type="signal peptide" evidence="2">
    <location>
        <begin position="1"/>
        <end position="19"/>
    </location>
</feature>
<dbReference type="PANTHER" id="PTHR41775:SF1">
    <property type="entry name" value="PEPTIDASE M6-LIKE DOMAIN-CONTAINING PROTEIN"/>
    <property type="match status" value="1"/>
</dbReference>
<comment type="caution">
    <text evidence="4">The sequence shown here is derived from an EMBL/GenBank/DDBJ whole genome shotgun (WGS) entry which is preliminary data.</text>
</comment>
<feature type="domain" description="Peptidase M6-like" evidence="3">
    <location>
        <begin position="225"/>
        <end position="405"/>
    </location>
</feature>
<evidence type="ECO:0000313" key="5">
    <source>
        <dbReference type="Proteomes" id="UP001295423"/>
    </source>
</evidence>
<dbReference type="GO" id="GO:0008233">
    <property type="term" value="F:peptidase activity"/>
    <property type="evidence" value="ECO:0007669"/>
    <property type="project" value="InterPro"/>
</dbReference>
<evidence type="ECO:0000256" key="2">
    <source>
        <dbReference type="SAM" id="SignalP"/>
    </source>
</evidence>
<protein>
    <recommendedName>
        <fullName evidence="3">Peptidase M6-like domain-containing protein</fullName>
    </recommendedName>
</protein>
<dbReference type="Proteomes" id="UP001295423">
    <property type="component" value="Unassembled WGS sequence"/>
</dbReference>
<evidence type="ECO:0000313" key="4">
    <source>
        <dbReference type="EMBL" id="CAJ1963775.1"/>
    </source>
</evidence>
<keyword evidence="5" id="KW-1185">Reference proteome</keyword>
<proteinExistence type="predicted"/>
<dbReference type="SUPFAM" id="SSF55486">
    <property type="entry name" value="Metalloproteases ('zincins'), catalytic domain"/>
    <property type="match status" value="1"/>
</dbReference>
<dbReference type="Pfam" id="PF05547">
    <property type="entry name" value="Peptidase_M6"/>
    <property type="match status" value="1"/>
</dbReference>
<dbReference type="AlphaFoldDB" id="A0AAD2G659"/>
<feature type="chain" id="PRO_5042251238" description="Peptidase M6-like domain-containing protein" evidence="2">
    <location>
        <begin position="20"/>
        <end position="700"/>
    </location>
</feature>
<feature type="region of interest" description="Disordered" evidence="1">
    <location>
        <begin position="78"/>
        <end position="103"/>
    </location>
</feature>
<dbReference type="NCBIfam" id="TIGR03296">
    <property type="entry name" value="M6dom_TIGR03296"/>
    <property type="match status" value="1"/>
</dbReference>
<organism evidence="4 5">
    <name type="scientific">Cylindrotheca closterium</name>
    <dbReference type="NCBI Taxonomy" id="2856"/>
    <lineage>
        <taxon>Eukaryota</taxon>
        <taxon>Sar</taxon>
        <taxon>Stramenopiles</taxon>
        <taxon>Ochrophyta</taxon>
        <taxon>Bacillariophyta</taxon>
        <taxon>Bacillariophyceae</taxon>
        <taxon>Bacillariophycidae</taxon>
        <taxon>Bacillariales</taxon>
        <taxon>Bacillariaceae</taxon>
        <taxon>Cylindrotheca</taxon>
    </lineage>
</organism>
<gene>
    <name evidence="4" type="ORF">CYCCA115_LOCUS20320</name>
</gene>
<name>A0AAD2G659_9STRA</name>
<evidence type="ECO:0000256" key="1">
    <source>
        <dbReference type="SAM" id="MobiDB-lite"/>
    </source>
</evidence>
<dbReference type="EMBL" id="CAKOGP040002158">
    <property type="protein sequence ID" value="CAJ1963775.1"/>
    <property type="molecule type" value="Genomic_DNA"/>
</dbReference>
<dbReference type="GO" id="GO:0006508">
    <property type="term" value="P:proteolysis"/>
    <property type="evidence" value="ECO:0007669"/>
    <property type="project" value="InterPro"/>
</dbReference>
<reference evidence="4" key="1">
    <citation type="submission" date="2023-08" db="EMBL/GenBank/DDBJ databases">
        <authorList>
            <person name="Audoor S."/>
            <person name="Bilcke G."/>
        </authorList>
    </citation>
    <scope>NUCLEOTIDE SEQUENCE</scope>
</reference>
<evidence type="ECO:0000259" key="3">
    <source>
        <dbReference type="Pfam" id="PF05547"/>
    </source>
</evidence>
<feature type="compositionally biased region" description="Basic and acidic residues" evidence="1">
    <location>
        <begin position="78"/>
        <end position="95"/>
    </location>
</feature>
<accession>A0AAD2G659</accession>
<keyword evidence="2" id="KW-0732">Signal</keyword>